<keyword evidence="14" id="KW-1185">Reference proteome</keyword>
<dbReference type="Proteomes" id="UP000823388">
    <property type="component" value="Chromosome 8N"/>
</dbReference>
<comment type="caution">
    <text evidence="13">The sequence shown here is derived from an EMBL/GenBank/DDBJ whole genome shotgun (WGS) entry which is preliminary data.</text>
</comment>
<feature type="compositionally biased region" description="Basic and acidic residues" evidence="11">
    <location>
        <begin position="328"/>
        <end position="347"/>
    </location>
</feature>
<evidence type="ECO:0000313" key="14">
    <source>
        <dbReference type="Proteomes" id="UP000823388"/>
    </source>
</evidence>
<evidence type="ECO:0000256" key="11">
    <source>
        <dbReference type="SAM" id="MobiDB-lite"/>
    </source>
</evidence>
<dbReference type="PANTHER" id="PTHR31734">
    <property type="entry name" value="AUXIN-RESPONSIVE PROTEIN IAA17"/>
    <property type="match status" value="1"/>
</dbReference>
<dbReference type="InterPro" id="IPR033389">
    <property type="entry name" value="AUX/IAA_dom"/>
</dbReference>
<keyword evidence="8 10" id="KW-0539">Nucleus</keyword>
<name>A0A8T0P497_PANVG</name>
<evidence type="ECO:0000256" key="7">
    <source>
        <dbReference type="ARBA" id="ARBA00023163"/>
    </source>
</evidence>
<evidence type="ECO:0000256" key="1">
    <source>
        <dbReference type="ARBA" id="ARBA00002159"/>
    </source>
</evidence>
<comment type="function">
    <text evidence="1 10">Aux/IAA proteins are short-lived transcriptional factors that function as repressors of early auxin response genes at low auxin concentrations.</text>
</comment>
<keyword evidence="7 10" id="KW-0804">Transcription</keyword>
<dbReference type="GO" id="GO:0009734">
    <property type="term" value="P:auxin-activated signaling pathway"/>
    <property type="evidence" value="ECO:0007669"/>
    <property type="project" value="UniProtKB-UniRule"/>
</dbReference>
<feature type="region of interest" description="Disordered" evidence="11">
    <location>
        <begin position="325"/>
        <end position="347"/>
    </location>
</feature>
<evidence type="ECO:0000256" key="3">
    <source>
        <dbReference type="ARBA" id="ARBA00006728"/>
    </source>
</evidence>
<gene>
    <name evidence="13" type="ORF">PVAP13_8NG181600</name>
</gene>
<comment type="subunit">
    <text evidence="4 10">Homodimers and heterodimers.</text>
</comment>
<evidence type="ECO:0000256" key="5">
    <source>
        <dbReference type="ARBA" id="ARBA00022491"/>
    </source>
</evidence>
<dbReference type="SUPFAM" id="SSF54277">
    <property type="entry name" value="CAD &amp; PB1 domains"/>
    <property type="match status" value="1"/>
</dbReference>
<accession>A0A8T0P497</accession>
<protein>
    <recommendedName>
        <fullName evidence="10">Auxin-responsive protein</fullName>
    </recommendedName>
</protein>
<evidence type="ECO:0000256" key="4">
    <source>
        <dbReference type="ARBA" id="ARBA00011726"/>
    </source>
</evidence>
<evidence type="ECO:0000256" key="9">
    <source>
        <dbReference type="ARBA" id="ARBA00023294"/>
    </source>
</evidence>
<dbReference type="InterPro" id="IPR053793">
    <property type="entry name" value="PB1-like"/>
</dbReference>
<dbReference type="OrthoDB" id="684508at2759"/>
<dbReference type="EMBL" id="CM029052">
    <property type="protein sequence ID" value="KAG2557001.1"/>
    <property type="molecule type" value="Genomic_DNA"/>
</dbReference>
<dbReference type="Gene3D" id="3.10.20.90">
    <property type="entry name" value="Phosphatidylinositol 3-kinase Catalytic Subunit, Chain A, domain 1"/>
    <property type="match status" value="1"/>
</dbReference>
<dbReference type="GO" id="GO:0006355">
    <property type="term" value="P:regulation of DNA-templated transcription"/>
    <property type="evidence" value="ECO:0007669"/>
    <property type="project" value="InterPro"/>
</dbReference>
<evidence type="ECO:0000313" key="13">
    <source>
        <dbReference type="EMBL" id="KAG2557001.1"/>
    </source>
</evidence>
<evidence type="ECO:0000259" key="12">
    <source>
        <dbReference type="PROSITE" id="PS51745"/>
    </source>
</evidence>
<sequence length="347" mass="36536">MMNLVSFETPPLGRKERANTTITAKAPPRANESNSSSTCFHSHLDLSLGISLSHGGSSCCDATGCSGIKASCGGRQGGGGDKNLGCMTSGTITTTTNALTAGHDCHVSDSIARGGWAAAFMLSPTGFMHPWSLAARQQKAAAEQKLTPPTTYVPSSDARVVPLSSAIGWPPVHTSRRNIVTSMHVTKEGGATVTADELKGSTTTHAGGKINAAAPPTDSTVIATRPPANMFAKVHMDGCTIGRKINLRAHGSYESLSRVLTRMTRNFFCPADCSGSNTGEEDLPNSDKFIFLYEDFEGDRMLVGDVPWELFLASAKRLYIVQNPTSGDKGDGECGGKGKTEEPPINN</sequence>
<dbReference type="PROSITE" id="PS51745">
    <property type="entry name" value="PB1"/>
    <property type="match status" value="1"/>
</dbReference>
<dbReference type="GO" id="GO:0005634">
    <property type="term" value="C:nucleus"/>
    <property type="evidence" value="ECO:0007669"/>
    <property type="project" value="UniProtKB-SubCell"/>
</dbReference>
<evidence type="ECO:0000256" key="10">
    <source>
        <dbReference type="RuleBase" id="RU004549"/>
    </source>
</evidence>
<evidence type="ECO:0000256" key="8">
    <source>
        <dbReference type="ARBA" id="ARBA00023242"/>
    </source>
</evidence>
<proteinExistence type="inferred from homology"/>
<feature type="domain" description="PB1" evidence="12">
    <location>
        <begin position="229"/>
        <end position="323"/>
    </location>
</feature>
<keyword evidence="9 10" id="KW-0927">Auxin signaling pathway</keyword>
<dbReference type="Pfam" id="PF02309">
    <property type="entry name" value="AUX_IAA"/>
    <property type="match status" value="1"/>
</dbReference>
<reference evidence="13" key="1">
    <citation type="submission" date="2020-05" db="EMBL/GenBank/DDBJ databases">
        <title>WGS assembly of Panicum virgatum.</title>
        <authorList>
            <person name="Lovell J.T."/>
            <person name="Jenkins J."/>
            <person name="Shu S."/>
            <person name="Juenger T.E."/>
            <person name="Schmutz J."/>
        </authorList>
    </citation>
    <scope>NUCLEOTIDE SEQUENCE</scope>
    <source>
        <strain evidence="13">AP13</strain>
    </source>
</reference>
<comment type="similarity">
    <text evidence="3 10">Belongs to the Aux/IAA family.</text>
</comment>
<organism evidence="13 14">
    <name type="scientific">Panicum virgatum</name>
    <name type="common">Blackwell switchgrass</name>
    <dbReference type="NCBI Taxonomy" id="38727"/>
    <lineage>
        <taxon>Eukaryota</taxon>
        <taxon>Viridiplantae</taxon>
        <taxon>Streptophyta</taxon>
        <taxon>Embryophyta</taxon>
        <taxon>Tracheophyta</taxon>
        <taxon>Spermatophyta</taxon>
        <taxon>Magnoliopsida</taxon>
        <taxon>Liliopsida</taxon>
        <taxon>Poales</taxon>
        <taxon>Poaceae</taxon>
        <taxon>PACMAD clade</taxon>
        <taxon>Panicoideae</taxon>
        <taxon>Panicodae</taxon>
        <taxon>Paniceae</taxon>
        <taxon>Panicinae</taxon>
        <taxon>Panicum</taxon>
        <taxon>Panicum sect. Hiantes</taxon>
    </lineage>
</organism>
<evidence type="ECO:0000256" key="6">
    <source>
        <dbReference type="ARBA" id="ARBA00023015"/>
    </source>
</evidence>
<dbReference type="PANTHER" id="PTHR31734:SF35">
    <property type="entry name" value="AUXIN-RESPONSIVE PROTEIN IAA27"/>
    <property type="match status" value="1"/>
</dbReference>
<keyword evidence="6 10" id="KW-0805">Transcription regulation</keyword>
<comment type="subcellular location">
    <subcellularLocation>
        <location evidence="2 10">Nucleus</location>
    </subcellularLocation>
</comment>
<dbReference type="AlphaFoldDB" id="A0A8T0P497"/>
<keyword evidence="5 10" id="KW-0678">Repressor</keyword>
<dbReference type="InterPro" id="IPR003311">
    <property type="entry name" value="AUX_IAA"/>
</dbReference>
<evidence type="ECO:0000256" key="2">
    <source>
        <dbReference type="ARBA" id="ARBA00004123"/>
    </source>
</evidence>